<dbReference type="Proteomes" id="UP000826656">
    <property type="component" value="Unassembled WGS sequence"/>
</dbReference>
<dbReference type="Pfam" id="PF13456">
    <property type="entry name" value="RVT_3"/>
    <property type="match status" value="1"/>
</dbReference>
<proteinExistence type="predicted"/>
<evidence type="ECO:0000259" key="1">
    <source>
        <dbReference type="Pfam" id="PF13456"/>
    </source>
</evidence>
<dbReference type="EMBL" id="JAIVGD010000013">
    <property type="protein sequence ID" value="KAH0761802.1"/>
    <property type="molecule type" value="Genomic_DNA"/>
</dbReference>
<dbReference type="PANTHER" id="PTHR47723:SF19">
    <property type="entry name" value="POLYNUCLEOTIDYL TRANSFERASE, RIBONUCLEASE H-LIKE SUPERFAMILY PROTEIN"/>
    <property type="match status" value="1"/>
</dbReference>
<evidence type="ECO:0000313" key="3">
    <source>
        <dbReference type="Proteomes" id="UP000826656"/>
    </source>
</evidence>
<comment type="caution">
    <text evidence="2">The sequence shown here is derived from an EMBL/GenBank/DDBJ whole genome shotgun (WGS) entry which is preliminary data.</text>
</comment>
<accession>A0ABQ7VCK2</accession>
<gene>
    <name evidence="2" type="ORF">KY290_017875</name>
</gene>
<organism evidence="2 3">
    <name type="scientific">Solanum tuberosum</name>
    <name type="common">Potato</name>
    <dbReference type="NCBI Taxonomy" id="4113"/>
    <lineage>
        <taxon>Eukaryota</taxon>
        <taxon>Viridiplantae</taxon>
        <taxon>Streptophyta</taxon>
        <taxon>Embryophyta</taxon>
        <taxon>Tracheophyta</taxon>
        <taxon>Spermatophyta</taxon>
        <taxon>Magnoliopsida</taxon>
        <taxon>eudicotyledons</taxon>
        <taxon>Gunneridae</taxon>
        <taxon>Pentapetalae</taxon>
        <taxon>asterids</taxon>
        <taxon>lamiids</taxon>
        <taxon>Solanales</taxon>
        <taxon>Solanaceae</taxon>
        <taxon>Solanoideae</taxon>
        <taxon>Solaneae</taxon>
        <taxon>Solanum</taxon>
    </lineage>
</organism>
<sequence length="247" mass="28257">MGYPTEEGGLGIRQLSDISKSFIAKLWRKKHPVARTDECCENYCNENLEHLFKRNNFSKNIWNVFRNQFGLEEVGGGINQEMMIWKARCKKRPKLKILITSWTFPPSSMIKLNTDGCSKGNPEGCGGGGIFKENGINMIIVDLDSSLVISWVTGKMKPPWNLRHNIDTIQNTITTFDEFHISHCYREANKEANVLAKEGSVLENVKWYSSYQELPKQARGICYMDKHQFVSFKIRGSNSSFIFDDNG</sequence>
<dbReference type="InterPro" id="IPR012337">
    <property type="entry name" value="RNaseH-like_sf"/>
</dbReference>
<evidence type="ECO:0000313" key="2">
    <source>
        <dbReference type="EMBL" id="KAH0761802.1"/>
    </source>
</evidence>
<name>A0ABQ7VCK2_SOLTU</name>
<protein>
    <recommendedName>
        <fullName evidence="1">RNase H type-1 domain-containing protein</fullName>
    </recommendedName>
</protein>
<dbReference type="PANTHER" id="PTHR47723">
    <property type="entry name" value="OS05G0353850 PROTEIN"/>
    <property type="match status" value="1"/>
</dbReference>
<dbReference type="SUPFAM" id="SSF53098">
    <property type="entry name" value="Ribonuclease H-like"/>
    <property type="match status" value="1"/>
</dbReference>
<dbReference type="InterPro" id="IPR036397">
    <property type="entry name" value="RNaseH_sf"/>
</dbReference>
<reference evidence="2 3" key="1">
    <citation type="journal article" date="2021" name="bioRxiv">
        <title>Chromosome-scale and haplotype-resolved genome assembly of a tetraploid potato cultivar.</title>
        <authorList>
            <person name="Sun H."/>
            <person name="Jiao W.-B."/>
            <person name="Krause K."/>
            <person name="Campoy J.A."/>
            <person name="Goel M."/>
            <person name="Folz-Donahue K."/>
            <person name="Kukat C."/>
            <person name="Huettel B."/>
            <person name="Schneeberger K."/>
        </authorList>
    </citation>
    <scope>NUCLEOTIDE SEQUENCE [LARGE SCALE GENOMIC DNA]</scope>
    <source>
        <strain evidence="2">SolTubOtavaFocal</strain>
        <tissue evidence="2">Leaves</tissue>
    </source>
</reference>
<dbReference type="Gene3D" id="3.30.420.10">
    <property type="entry name" value="Ribonuclease H-like superfamily/Ribonuclease H"/>
    <property type="match status" value="1"/>
</dbReference>
<keyword evidence="3" id="KW-1185">Reference proteome</keyword>
<feature type="domain" description="RNase H type-1" evidence="1">
    <location>
        <begin position="133"/>
        <end position="198"/>
    </location>
</feature>
<dbReference type="InterPro" id="IPR002156">
    <property type="entry name" value="RNaseH_domain"/>
</dbReference>
<dbReference type="InterPro" id="IPR053151">
    <property type="entry name" value="RNase_H-like"/>
</dbReference>